<dbReference type="PANTHER" id="PTHR36379:SF1">
    <property type="entry name" value="PUTATIVE RECOMBINATION INITIATION DEFECT 1-RELATED"/>
    <property type="match status" value="1"/>
</dbReference>
<protein>
    <submittedName>
        <fullName evidence="1">Protein PRD1</fullName>
    </submittedName>
</protein>
<proteinExistence type="predicted"/>
<sequence length="1349" mass="150563">MFFNDSQELDLDLAEEAETLSYCDPPPAPPQTCPQGHRSTLILKTQQGGSICLLCFSNLLSNPLSPTLYISYALSQLSQALSQPQFLHSILSFHSHFLVSPLVKALSSYDDDPIARQVTDIIVDLCGSDDGSLCGEFVARVSDMLASGTLAWSRRQVFMLGKSLFKSLNFQPCISHFSTMKRNTMARVAGQKFPFIKVFQIIESYDELRSEEIRGEILFVLYKISILQYTSEDGDGTDVLLAFCPKILYLVVDSLMKTQIDDVRLNCLGLSSTASVTSFLIPCKFNDALLTVLSQRGFFANVDSKDASSMNSYDSDNFIQAAEDGKDGLPLNIIFAEAIKGPLLSSDSQVRQSSLDLLFHYMSCQGASGKPIQFLVEENIADYVFEILRLSEFRDPVVNSCIKVLDLLSTAGQAFKQRLVVGFATLIPVVRYVAEVPFHPVQNQTLKLIRNYISDCPGILTTSQIEELVLVFTRMLEKHTDGEMGMLPDAFITVCSVFVDLMKYSSSHGNLNLARSVQEASKHAILSCLDVSEKHARQLLHALYLLKEAYLYGHEENFTSSSKVELRNYVLDICTKYLLPWFVTAINELEEETTLGLLETFHSLLLLDSDIQALKLAKALVSSSWISFSFGCLGLYPTEKMKCRVYLMLSSLVDVILGNDAGKPIRDAALYLPADPIDLLFFLGQKSSHNLELSSCQSAALLILYTSSLYDESIFFSRLADEKLVLASLEQYLLVNSSDFKRGAPDSLSVTRLVNLYGLFRGLAKMSYQIPYSSKAETILFQLMTENEWDLPSAILHSVSLKWLFQQEKIGKQLSHQILKFCRSNCSNGIDILVHGRNRVLNVTAIAEIVAAGDSYGATIIVCLLTELAKDDGQEHDIISVVNLVETIISIFPAGANQLCLCGIGKALYTLYYDTSYSFSLQILKVTSAMTFRILSLVQPEILSDDENWLAVTMKLMEHFEPPVAADSWNHESLLVIGILSLVLHHSTNGVLVEASKSILFKTSLISAINSTISAATLKGPALVDHDEGTSLGQSLIFVLLLNYFSFRSLPAVLPGFVDWQSFFDPPTRMQPLSFIGIHCRDLCRLMHFGSSPVKLVASYSLLELLTRLSDQRYEKHFELRCTIKFLMSIIAVLQGLIFYSHLGVAMNCGLCLSIILGWEMLDMQETTMIEKNSWSRLIVEELAMSLAAPCLAPKSFINYHKPAIPVAVTLLKLQKIPGWMRSVFDDTCISCIIESLSASKLSTEMVFLLRELMNSDFLKAEQIANLNRVLQACRKEMYADITQDKRAEEHEKKMAATPDDLGEVCEYLICLISTESTLTDSRGLDFRNKRVLEEIELFFRTLTMEDDG</sequence>
<dbReference type="InterPro" id="IPR016024">
    <property type="entry name" value="ARM-type_fold"/>
</dbReference>
<dbReference type="PANTHER" id="PTHR36379">
    <property type="entry name" value="PROTEIN PRD1"/>
    <property type="match status" value="1"/>
</dbReference>
<dbReference type="EMBL" id="RXIC02000023">
    <property type="protein sequence ID" value="KAB1213495.1"/>
    <property type="molecule type" value="Genomic_DNA"/>
</dbReference>
<dbReference type="Proteomes" id="UP000516437">
    <property type="component" value="Chromosome 5"/>
</dbReference>
<reference evidence="1 2" key="1">
    <citation type="journal article" date="2019" name="Plant Biotechnol. J.">
        <title>The red bayberry genome and genetic basis of sex determination.</title>
        <authorList>
            <person name="Jia H.M."/>
            <person name="Jia H.J."/>
            <person name="Cai Q.L."/>
            <person name="Wang Y."/>
            <person name="Zhao H.B."/>
            <person name="Yang W.F."/>
            <person name="Wang G.Y."/>
            <person name="Li Y.H."/>
            <person name="Zhan D.L."/>
            <person name="Shen Y.T."/>
            <person name="Niu Q.F."/>
            <person name="Chang L."/>
            <person name="Qiu J."/>
            <person name="Zhao L."/>
            <person name="Xie H.B."/>
            <person name="Fu W.Y."/>
            <person name="Jin J."/>
            <person name="Li X.W."/>
            <person name="Jiao Y."/>
            <person name="Zhou C.C."/>
            <person name="Tu T."/>
            <person name="Chai C.Y."/>
            <person name="Gao J.L."/>
            <person name="Fan L.J."/>
            <person name="van de Weg E."/>
            <person name="Wang J.Y."/>
            <person name="Gao Z.S."/>
        </authorList>
    </citation>
    <scope>NUCLEOTIDE SEQUENCE [LARGE SCALE GENOMIC DNA]</scope>
    <source>
        <tissue evidence="1">Leaves</tissue>
    </source>
</reference>
<dbReference type="GO" id="GO:0042138">
    <property type="term" value="P:meiotic DNA double-strand break formation"/>
    <property type="evidence" value="ECO:0007669"/>
    <property type="project" value="InterPro"/>
</dbReference>
<dbReference type="SUPFAM" id="SSF48371">
    <property type="entry name" value="ARM repeat"/>
    <property type="match status" value="1"/>
</dbReference>
<comment type="caution">
    <text evidence="1">The sequence shown here is derived from an EMBL/GenBank/DDBJ whole genome shotgun (WGS) entry which is preliminary data.</text>
</comment>
<dbReference type="InterPro" id="IPR044968">
    <property type="entry name" value="PRD1"/>
</dbReference>
<keyword evidence="2" id="KW-1185">Reference proteome</keyword>
<name>A0A6A1VLL7_9ROSI</name>
<dbReference type="OrthoDB" id="2019943at2759"/>
<organism evidence="1 2">
    <name type="scientific">Morella rubra</name>
    <name type="common">Chinese bayberry</name>
    <dbReference type="NCBI Taxonomy" id="262757"/>
    <lineage>
        <taxon>Eukaryota</taxon>
        <taxon>Viridiplantae</taxon>
        <taxon>Streptophyta</taxon>
        <taxon>Embryophyta</taxon>
        <taxon>Tracheophyta</taxon>
        <taxon>Spermatophyta</taxon>
        <taxon>Magnoliopsida</taxon>
        <taxon>eudicotyledons</taxon>
        <taxon>Gunneridae</taxon>
        <taxon>Pentapetalae</taxon>
        <taxon>rosids</taxon>
        <taxon>fabids</taxon>
        <taxon>Fagales</taxon>
        <taxon>Myricaceae</taxon>
        <taxon>Morella</taxon>
    </lineage>
</organism>
<accession>A0A6A1VLL7</accession>
<gene>
    <name evidence="1" type="ORF">CJ030_MR5G003435</name>
</gene>
<evidence type="ECO:0000313" key="2">
    <source>
        <dbReference type="Proteomes" id="UP000516437"/>
    </source>
</evidence>
<evidence type="ECO:0000313" key="1">
    <source>
        <dbReference type="EMBL" id="KAB1213495.1"/>
    </source>
</evidence>